<sequence length="271" mass="30203">MPEQTDPVFWRDPALPFIEARYVQDGRKVCYARHAHETFSIGAITAGRSSYHNGRTRETVGAGAVAVMNPEDVHACNPIADEPWSYHMLYVDRAWLAGLQHELGLDPNEDFHAFSTTASTDPLLYAGLNQLAALLADAAASRLHKQVQSVAFFSQLQQRLDPAARPAQEAAHKLRRAAEFISDNLTRPLGLEEICAAAGLSPSYLIRAFQQRYGMTPHAYLVNRRLQYGQAQLRRGRPIVEVALEAGFADQAHFQRTFKRFLAATPGQYQS</sequence>
<keyword evidence="1" id="KW-0805">Transcription regulation</keyword>
<dbReference type="PROSITE" id="PS00041">
    <property type="entry name" value="HTH_ARAC_FAMILY_1"/>
    <property type="match status" value="1"/>
</dbReference>
<evidence type="ECO:0000256" key="4">
    <source>
        <dbReference type="ARBA" id="ARBA00023163"/>
    </source>
</evidence>
<dbReference type="EMBL" id="JANFQO010000020">
    <property type="protein sequence ID" value="MCQ4166694.1"/>
    <property type="molecule type" value="Genomic_DNA"/>
</dbReference>
<protein>
    <submittedName>
        <fullName evidence="6">AraC family transcriptional regulator</fullName>
    </submittedName>
</protein>
<keyword evidence="3" id="KW-0010">Activator</keyword>
<dbReference type="SMART" id="SM00342">
    <property type="entry name" value="HTH_ARAC"/>
    <property type="match status" value="1"/>
</dbReference>
<keyword evidence="4" id="KW-0804">Transcription</keyword>
<dbReference type="InterPro" id="IPR009057">
    <property type="entry name" value="Homeodomain-like_sf"/>
</dbReference>
<dbReference type="InterPro" id="IPR003313">
    <property type="entry name" value="AraC-bd"/>
</dbReference>
<evidence type="ECO:0000256" key="3">
    <source>
        <dbReference type="ARBA" id="ARBA00023159"/>
    </source>
</evidence>
<comment type="caution">
    <text evidence="6">The sequence shown here is derived from an EMBL/GenBank/DDBJ whole genome shotgun (WGS) entry which is preliminary data.</text>
</comment>
<dbReference type="PROSITE" id="PS01124">
    <property type="entry name" value="HTH_ARAC_FAMILY_2"/>
    <property type="match status" value="1"/>
</dbReference>
<dbReference type="RefSeq" id="WP_255915884.1">
    <property type="nucleotide sequence ID" value="NZ_JANFQO010000020.1"/>
</dbReference>
<feature type="domain" description="HTH araC/xylS-type" evidence="5">
    <location>
        <begin position="175"/>
        <end position="271"/>
    </location>
</feature>
<evidence type="ECO:0000256" key="2">
    <source>
        <dbReference type="ARBA" id="ARBA00023125"/>
    </source>
</evidence>
<dbReference type="InterPro" id="IPR050204">
    <property type="entry name" value="AraC_XylS_family_regulators"/>
</dbReference>
<dbReference type="Pfam" id="PF02311">
    <property type="entry name" value="AraC_binding"/>
    <property type="match status" value="1"/>
</dbReference>
<dbReference type="InterPro" id="IPR020449">
    <property type="entry name" value="Tscrpt_reg_AraC-type_HTH"/>
</dbReference>
<evidence type="ECO:0000313" key="6">
    <source>
        <dbReference type="EMBL" id="MCQ4166694.1"/>
    </source>
</evidence>
<keyword evidence="7" id="KW-1185">Reference proteome</keyword>
<keyword evidence="2" id="KW-0238">DNA-binding</keyword>
<name>A0ABT1QWM8_9GAMM</name>
<dbReference type="PANTHER" id="PTHR46796">
    <property type="entry name" value="HTH-TYPE TRANSCRIPTIONAL ACTIVATOR RHAS-RELATED"/>
    <property type="match status" value="1"/>
</dbReference>
<dbReference type="Proteomes" id="UP001165498">
    <property type="component" value="Unassembled WGS sequence"/>
</dbReference>
<dbReference type="SUPFAM" id="SSF46689">
    <property type="entry name" value="Homeodomain-like"/>
    <property type="match status" value="2"/>
</dbReference>
<proteinExistence type="predicted"/>
<evidence type="ECO:0000259" key="5">
    <source>
        <dbReference type="PROSITE" id="PS01124"/>
    </source>
</evidence>
<accession>A0ABT1QWM8</accession>
<dbReference type="InterPro" id="IPR018062">
    <property type="entry name" value="HTH_AraC-typ_CS"/>
</dbReference>
<dbReference type="PRINTS" id="PR00032">
    <property type="entry name" value="HTHARAC"/>
</dbReference>
<dbReference type="Gene3D" id="1.10.10.60">
    <property type="entry name" value="Homeodomain-like"/>
    <property type="match status" value="1"/>
</dbReference>
<dbReference type="Pfam" id="PF12833">
    <property type="entry name" value="HTH_18"/>
    <property type="match status" value="1"/>
</dbReference>
<dbReference type="InterPro" id="IPR018060">
    <property type="entry name" value="HTH_AraC"/>
</dbReference>
<dbReference type="SUPFAM" id="SSF51215">
    <property type="entry name" value="Regulatory protein AraC"/>
    <property type="match status" value="1"/>
</dbReference>
<gene>
    <name evidence="6" type="ORF">NM961_18425</name>
</gene>
<dbReference type="InterPro" id="IPR037923">
    <property type="entry name" value="HTH-like"/>
</dbReference>
<dbReference type="PANTHER" id="PTHR46796:SF2">
    <property type="entry name" value="TRANSCRIPTIONAL REGULATORY PROTEIN"/>
    <property type="match status" value="1"/>
</dbReference>
<organism evidence="6 7">
    <name type="scientific">Tahibacter harae</name>
    <dbReference type="NCBI Taxonomy" id="2963937"/>
    <lineage>
        <taxon>Bacteria</taxon>
        <taxon>Pseudomonadati</taxon>
        <taxon>Pseudomonadota</taxon>
        <taxon>Gammaproteobacteria</taxon>
        <taxon>Lysobacterales</taxon>
        <taxon>Rhodanobacteraceae</taxon>
        <taxon>Tahibacter</taxon>
    </lineage>
</organism>
<reference evidence="6" key="1">
    <citation type="submission" date="2022-07" db="EMBL/GenBank/DDBJ databases">
        <title>Tahibacter sp., a new gammaproteobacterium isolated from the silt sample collected at pig farm.</title>
        <authorList>
            <person name="Chen H."/>
        </authorList>
    </citation>
    <scope>NUCLEOTIDE SEQUENCE</scope>
    <source>
        <strain evidence="6">P2K</strain>
    </source>
</reference>
<evidence type="ECO:0000313" key="7">
    <source>
        <dbReference type="Proteomes" id="UP001165498"/>
    </source>
</evidence>
<evidence type="ECO:0000256" key="1">
    <source>
        <dbReference type="ARBA" id="ARBA00023015"/>
    </source>
</evidence>